<evidence type="ECO:0000313" key="3">
    <source>
        <dbReference type="Proteomes" id="UP000054653"/>
    </source>
</evidence>
<gene>
    <name evidence="2" type="ORF">T03_16925</name>
</gene>
<keyword evidence="1" id="KW-0732">Signal</keyword>
<evidence type="ECO:0000313" key="2">
    <source>
        <dbReference type="EMBL" id="KRY44244.1"/>
    </source>
</evidence>
<organism evidence="2 3">
    <name type="scientific">Trichinella britovi</name>
    <name type="common">Parasitic roundworm</name>
    <dbReference type="NCBI Taxonomy" id="45882"/>
    <lineage>
        <taxon>Eukaryota</taxon>
        <taxon>Metazoa</taxon>
        <taxon>Ecdysozoa</taxon>
        <taxon>Nematoda</taxon>
        <taxon>Enoplea</taxon>
        <taxon>Dorylaimia</taxon>
        <taxon>Trichinellida</taxon>
        <taxon>Trichinellidae</taxon>
        <taxon>Trichinella</taxon>
    </lineage>
</organism>
<name>A0A0V1C4K9_TRIBR</name>
<comment type="caution">
    <text evidence="2">The sequence shown here is derived from an EMBL/GenBank/DDBJ whole genome shotgun (WGS) entry which is preliminary data.</text>
</comment>
<dbReference type="Proteomes" id="UP000054653">
    <property type="component" value="Unassembled WGS sequence"/>
</dbReference>
<keyword evidence="3" id="KW-1185">Reference proteome</keyword>
<protein>
    <submittedName>
        <fullName evidence="2">Uncharacterized protein</fullName>
    </submittedName>
</protein>
<feature type="signal peptide" evidence="1">
    <location>
        <begin position="1"/>
        <end position="15"/>
    </location>
</feature>
<dbReference type="AlphaFoldDB" id="A0A0V1C4K9"/>
<dbReference type="EMBL" id="JYDI01000668">
    <property type="protein sequence ID" value="KRY44244.1"/>
    <property type="molecule type" value="Genomic_DNA"/>
</dbReference>
<feature type="chain" id="PRO_5012655758" evidence="1">
    <location>
        <begin position="16"/>
        <end position="183"/>
    </location>
</feature>
<reference evidence="2 3" key="1">
    <citation type="submission" date="2015-01" db="EMBL/GenBank/DDBJ databases">
        <title>Evolution of Trichinella species and genotypes.</title>
        <authorList>
            <person name="Korhonen P.K."/>
            <person name="Edoardo P."/>
            <person name="Giuseppe L.R."/>
            <person name="Gasser R.B."/>
        </authorList>
    </citation>
    <scope>NUCLEOTIDE SEQUENCE [LARGE SCALE GENOMIC DNA]</scope>
    <source>
        <strain evidence="2">ISS120</strain>
    </source>
</reference>
<proteinExistence type="predicted"/>
<evidence type="ECO:0000256" key="1">
    <source>
        <dbReference type="SAM" id="SignalP"/>
    </source>
</evidence>
<accession>A0A0V1C4K9</accession>
<sequence length="183" mass="20679">MIIFILRITLFICKGEWVPPKTASSGMLLVNPFVYWIGGKAHYSVKSENEDPTVRLLRSGNYALWQKMDAYWTYVLSRLTFQLTIIMPPHQAIDCRMMLWFVRAIVARAVRNRKGHAVSYDALVILISSLSPGNHKSLNYCECGYLIPNPDGSATQFQLRFLGISNPSRPGPDAPDPLYQTGN</sequence>